<comment type="caution">
    <text evidence="1">The sequence shown here is derived from an EMBL/GenBank/DDBJ whole genome shotgun (WGS) entry which is preliminary data.</text>
</comment>
<dbReference type="InterPro" id="IPR011050">
    <property type="entry name" value="Pectin_lyase_fold/virulence"/>
</dbReference>
<dbReference type="EMBL" id="JAPDHZ010000003">
    <property type="protein sequence ID" value="MDG0792288.1"/>
    <property type="molecule type" value="Genomic_DNA"/>
</dbReference>
<proteinExistence type="predicted"/>
<reference evidence="1 2" key="1">
    <citation type="submission" date="2022-10" db="EMBL/GenBank/DDBJ databases">
        <title>Comparative genomic analysis of Cohnella hashimotonis sp. nov., isolated from the International Space Station.</title>
        <authorList>
            <person name="Simpson A."/>
            <person name="Venkateswaran K."/>
        </authorList>
    </citation>
    <scope>NUCLEOTIDE SEQUENCE [LARGE SCALE GENOMIC DNA]</scope>
    <source>
        <strain evidence="1 2">DSM 18997</strain>
    </source>
</reference>
<protein>
    <submittedName>
        <fullName evidence="1">Uncharacterized protein</fullName>
    </submittedName>
</protein>
<dbReference type="SUPFAM" id="SSF51126">
    <property type="entry name" value="Pectin lyase-like"/>
    <property type="match status" value="1"/>
</dbReference>
<accession>A0A9X4QN01</accession>
<evidence type="ECO:0000313" key="2">
    <source>
        <dbReference type="Proteomes" id="UP001153387"/>
    </source>
</evidence>
<organism evidence="1 2">
    <name type="scientific">Cohnella ginsengisoli</name>
    <dbReference type="NCBI Taxonomy" id="425004"/>
    <lineage>
        <taxon>Bacteria</taxon>
        <taxon>Bacillati</taxon>
        <taxon>Bacillota</taxon>
        <taxon>Bacilli</taxon>
        <taxon>Bacillales</taxon>
        <taxon>Paenibacillaceae</taxon>
        <taxon>Cohnella</taxon>
    </lineage>
</organism>
<dbReference type="Gene3D" id="2.160.20.10">
    <property type="entry name" value="Single-stranded right-handed beta-helix, Pectin lyase-like"/>
    <property type="match status" value="1"/>
</dbReference>
<gene>
    <name evidence="1" type="ORF">OMP38_16485</name>
</gene>
<name>A0A9X4QN01_9BACL</name>
<dbReference type="InterPro" id="IPR012334">
    <property type="entry name" value="Pectin_lyas_fold"/>
</dbReference>
<keyword evidence="2" id="KW-1185">Reference proteome</keyword>
<dbReference type="AlphaFoldDB" id="A0A9X4QN01"/>
<evidence type="ECO:0000313" key="1">
    <source>
        <dbReference type="EMBL" id="MDG0792288.1"/>
    </source>
</evidence>
<sequence length="143" mass="15776">MNTDIGIRFKSARGRGGVVEDIVMERIHMSGIPLEAVSFHLFYAGKEGSEGYDEQTYEVTEETPVIRNITLRDLTCVGAQTALLINGLPELPLEGLTVENFIAETANGVVARHADRLTLRGLRLQVATEPEIRLHACTNTDIR</sequence>
<dbReference type="RefSeq" id="WP_277566103.1">
    <property type="nucleotide sequence ID" value="NZ_JAPDHZ010000003.1"/>
</dbReference>
<dbReference type="Proteomes" id="UP001153387">
    <property type="component" value="Unassembled WGS sequence"/>
</dbReference>